<comment type="caution">
    <text evidence="1">The sequence shown here is derived from an EMBL/GenBank/DDBJ whole genome shotgun (WGS) entry which is preliminary data.</text>
</comment>
<name>A0AAP0BC17_9ASPA</name>
<protein>
    <submittedName>
        <fullName evidence="1">Uncharacterized protein</fullName>
    </submittedName>
</protein>
<dbReference type="AlphaFoldDB" id="A0AAP0BC17"/>
<organism evidence="1 2">
    <name type="scientific">Platanthera zijinensis</name>
    <dbReference type="NCBI Taxonomy" id="2320716"/>
    <lineage>
        <taxon>Eukaryota</taxon>
        <taxon>Viridiplantae</taxon>
        <taxon>Streptophyta</taxon>
        <taxon>Embryophyta</taxon>
        <taxon>Tracheophyta</taxon>
        <taxon>Spermatophyta</taxon>
        <taxon>Magnoliopsida</taxon>
        <taxon>Liliopsida</taxon>
        <taxon>Asparagales</taxon>
        <taxon>Orchidaceae</taxon>
        <taxon>Orchidoideae</taxon>
        <taxon>Orchideae</taxon>
        <taxon>Orchidinae</taxon>
        <taxon>Platanthera</taxon>
    </lineage>
</organism>
<gene>
    <name evidence="1" type="ORF">KSP39_PZI013587</name>
</gene>
<dbReference type="EMBL" id="JBBWWQ010000011">
    <property type="protein sequence ID" value="KAK8935258.1"/>
    <property type="molecule type" value="Genomic_DNA"/>
</dbReference>
<dbReference type="Proteomes" id="UP001418222">
    <property type="component" value="Unassembled WGS sequence"/>
</dbReference>
<sequence>MLGGQNAEVEYYAEKLKRKGQEPQYFGTYMKLNVSHFPAELIQGQRRGQVASKKLRWDTKRDDLSLFEQLEEKDKVYGCQIIISF</sequence>
<reference evidence="1 2" key="1">
    <citation type="journal article" date="2022" name="Nat. Plants">
        <title>Genomes of leafy and leafless Platanthera orchids illuminate the evolution of mycoheterotrophy.</title>
        <authorList>
            <person name="Li M.H."/>
            <person name="Liu K.W."/>
            <person name="Li Z."/>
            <person name="Lu H.C."/>
            <person name="Ye Q.L."/>
            <person name="Zhang D."/>
            <person name="Wang J.Y."/>
            <person name="Li Y.F."/>
            <person name="Zhong Z.M."/>
            <person name="Liu X."/>
            <person name="Yu X."/>
            <person name="Liu D.K."/>
            <person name="Tu X.D."/>
            <person name="Liu B."/>
            <person name="Hao Y."/>
            <person name="Liao X.Y."/>
            <person name="Jiang Y.T."/>
            <person name="Sun W.H."/>
            <person name="Chen J."/>
            <person name="Chen Y.Q."/>
            <person name="Ai Y."/>
            <person name="Zhai J.W."/>
            <person name="Wu S.S."/>
            <person name="Zhou Z."/>
            <person name="Hsiao Y.Y."/>
            <person name="Wu W.L."/>
            <person name="Chen Y.Y."/>
            <person name="Lin Y.F."/>
            <person name="Hsu J.L."/>
            <person name="Li C.Y."/>
            <person name="Wang Z.W."/>
            <person name="Zhao X."/>
            <person name="Zhong W.Y."/>
            <person name="Ma X.K."/>
            <person name="Ma L."/>
            <person name="Huang J."/>
            <person name="Chen G.Z."/>
            <person name="Huang M.Z."/>
            <person name="Huang L."/>
            <person name="Peng D.H."/>
            <person name="Luo Y.B."/>
            <person name="Zou S.Q."/>
            <person name="Chen S.P."/>
            <person name="Lan S."/>
            <person name="Tsai W.C."/>
            <person name="Van de Peer Y."/>
            <person name="Liu Z.J."/>
        </authorList>
    </citation>
    <scope>NUCLEOTIDE SEQUENCE [LARGE SCALE GENOMIC DNA]</scope>
    <source>
        <strain evidence="1">Lor287</strain>
    </source>
</reference>
<proteinExistence type="predicted"/>
<accession>A0AAP0BC17</accession>
<evidence type="ECO:0000313" key="2">
    <source>
        <dbReference type="Proteomes" id="UP001418222"/>
    </source>
</evidence>
<evidence type="ECO:0000313" key="1">
    <source>
        <dbReference type="EMBL" id="KAK8935258.1"/>
    </source>
</evidence>
<keyword evidence="2" id="KW-1185">Reference proteome</keyword>